<accession>A0Y8B6</accession>
<gene>
    <name evidence="2" type="ORF">GP2143_13981</name>
</gene>
<dbReference type="Pfam" id="PF00578">
    <property type="entry name" value="AhpC-TSA"/>
    <property type="match status" value="1"/>
</dbReference>
<dbReference type="EMBL" id="AAVT01000001">
    <property type="protein sequence ID" value="EAW32370.1"/>
    <property type="molecule type" value="Genomic_DNA"/>
</dbReference>
<reference evidence="2 3" key="1">
    <citation type="journal article" date="2010" name="J. Bacteriol.">
        <title>Genome sequence of the oligotrophic marine Gammaproteobacterium HTCC2143, isolated from the Oregon Coast.</title>
        <authorList>
            <person name="Oh H.M."/>
            <person name="Kang I."/>
            <person name="Ferriera S."/>
            <person name="Giovannoni S.J."/>
            <person name="Cho J.C."/>
        </authorList>
    </citation>
    <scope>NUCLEOTIDE SEQUENCE [LARGE SCALE GENOMIC DNA]</scope>
    <source>
        <strain evidence="2 3">HTCC2143</strain>
    </source>
</reference>
<dbReference type="InterPro" id="IPR000866">
    <property type="entry name" value="AhpC/TSA"/>
</dbReference>
<dbReference type="GO" id="GO:0016209">
    <property type="term" value="F:antioxidant activity"/>
    <property type="evidence" value="ECO:0007669"/>
    <property type="project" value="InterPro"/>
</dbReference>
<sequence>MGGYEKNLEALRDLGVSVFAATVDSLAETTKVAQSLSFPVAWGVDKQLGDLLGAFWENRRDHIQPTEFLVNKKGRVLSSTYSTSPLGRMDADETVTLMKMITARKQQ</sequence>
<dbReference type="InterPro" id="IPR036249">
    <property type="entry name" value="Thioredoxin-like_sf"/>
</dbReference>
<evidence type="ECO:0000313" key="3">
    <source>
        <dbReference type="Proteomes" id="UP000004931"/>
    </source>
</evidence>
<feature type="domain" description="Alkyl hydroperoxide reductase subunit C/ Thiol specific antioxidant" evidence="1">
    <location>
        <begin position="2"/>
        <end position="76"/>
    </location>
</feature>
<evidence type="ECO:0000313" key="2">
    <source>
        <dbReference type="EMBL" id="EAW32370.1"/>
    </source>
</evidence>
<dbReference type="Proteomes" id="UP000004931">
    <property type="component" value="Unassembled WGS sequence"/>
</dbReference>
<proteinExistence type="predicted"/>
<organism evidence="2 3">
    <name type="scientific">marine gamma proteobacterium HTCC2143</name>
    <dbReference type="NCBI Taxonomy" id="247633"/>
    <lineage>
        <taxon>Bacteria</taxon>
        <taxon>Pseudomonadati</taxon>
        <taxon>Pseudomonadota</taxon>
        <taxon>Gammaproteobacteria</taxon>
        <taxon>Cellvibrionales</taxon>
        <taxon>Spongiibacteraceae</taxon>
        <taxon>BD1-7 clade</taxon>
    </lineage>
</organism>
<dbReference type="Gene3D" id="3.40.30.10">
    <property type="entry name" value="Glutaredoxin"/>
    <property type="match status" value="1"/>
</dbReference>
<keyword evidence="3" id="KW-1185">Reference proteome</keyword>
<dbReference type="STRING" id="247633.GP2143_13981"/>
<name>A0Y8B6_9GAMM</name>
<dbReference type="AlphaFoldDB" id="A0Y8B6"/>
<evidence type="ECO:0000259" key="1">
    <source>
        <dbReference type="Pfam" id="PF00578"/>
    </source>
</evidence>
<dbReference type="GO" id="GO:0016491">
    <property type="term" value="F:oxidoreductase activity"/>
    <property type="evidence" value="ECO:0007669"/>
    <property type="project" value="InterPro"/>
</dbReference>
<protein>
    <recommendedName>
        <fullName evidence="1">Alkyl hydroperoxide reductase subunit C/ Thiol specific antioxidant domain-containing protein</fullName>
    </recommendedName>
</protein>
<dbReference type="SUPFAM" id="SSF52833">
    <property type="entry name" value="Thioredoxin-like"/>
    <property type="match status" value="1"/>
</dbReference>
<comment type="caution">
    <text evidence="2">The sequence shown here is derived from an EMBL/GenBank/DDBJ whole genome shotgun (WGS) entry which is preliminary data.</text>
</comment>